<evidence type="ECO:0000256" key="6">
    <source>
        <dbReference type="ARBA" id="ARBA00022898"/>
    </source>
</evidence>
<evidence type="ECO:0000313" key="10">
    <source>
        <dbReference type="EMBL" id="HJF15880.1"/>
    </source>
</evidence>
<protein>
    <recommendedName>
        <fullName evidence="2">histidinol-phosphate transaminase</fullName>
        <ecNumber evidence="2">2.6.1.9</ecNumber>
    </recommendedName>
</protein>
<dbReference type="InterPro" id="IPR015421">
    <property type="entry name" value="PyrdxlP-dep_Trfase_major"/>
</dbReference>
<comment type="catalytic activity">
    <reaction evidence="8">
        <text>L-histidinol phosphate + 2-oxoglutarate = 3-(imidazol-4-yl)-2-oxopropyl phosphate + L-glutamate</text>
        <dbReference type="Rhea" id="RHEA:23744"/>
        <dbReference type="ChEBI" id="CHEBI:16810"/>
        <dbReference type="ChEBI" id="CHEBI:29985"/>
        <dbReference type="ChEBI" id="CHEBI:57766"/>
        <dbReference type="ChEBI" id="CHEBI:57980"/>
        <dbReference type="EC" id="2.6.1.9"/>
    </reaction>
</comment>
<evidence type="ECO:0000313" key="11">
    <source>
        <dbReference type="Proteomes" id="UP000703315"/>
    </source>
</evidence>
<dbReference type="AlphaFoldDB" id="A0A921FQ37"/>
<proteinExistence type="predicted"/>
<keyword evidence="6" id="KW-0663">Pyridoxal phosphate</keyword>
<evidence type="ECO:0000256" key="4">
    <source>
        <dbReference type="ARBA" id="ARBA00022605"/>
    </source>
</evidence>
<evidence type="ECO:0000256" key="7">
    <source>
        <dbReference type="ARBA" id="ARBA00023102"/>
    </source>
</evidence>
<keyword evidence="7" id="KW-0368">Histidine biosynthesis</keyword>
<dbReference type="GO" id="GO:0004400">
    <property type="term" value="F:histidinol-phosphate transaminase activity"/>
    <property type="evidence" value="ECO:0007669"/>
    <property type="project" value="UniProtKB-EC"/>
</dbReference>
<evidence type="ECO:0000256" key="2">
    <source>
        <dbReference type="ARBA" id="ARBA00012748"/>
    </source>
</evidence>
<evidence type="ECO:0000256" key="1">
    <source>
        <dbReference type="ARBA" id="ARBA00005011"/>
    </source>
</evidence>
<name>A0A921FQ37_9MICC</name>
<feature type="domain" description="Aminotransferase class I/classII large" evidence="9">
    <location>
        <begin position="3"/>
        <end position="75"/>
    </location>
</feature>
<gene>
    <name evidence="10" type="ORF">K8V32_14005</name>
</gene>
<dbReference type="EC" id="2.6.1.9" evidence="2"/>
<accession>A0A921FQ37</accession>
<evidence type="ECO:0000256" key="3">
    <source>
        <dbReference type="ARBA" id="ARBA00022576"/>
    </source>
</evidence>
<keyword evidence="5" id="KW-0808">Transferase</keyword>
<dbReference type="GO" id="GO:0030170">
    <property type="term" value="F:pyridoxal phosphate binding"/>
    <property type="evidence" value="ECO:0007669"/>
    <property type="project" value="InterPro"/>
</dbReference>
<dbReference type="Gene3D" id="3.40.640.10">
    <property type="entry name" value="Type I PLP-dependent aspartate aminotransferase-like (Major domain)"/>
    <property type="match status" value="1"/>
</dbReference>
<dbReference type="Pfam" id="PF00155">
    <property type="entry name" value="Aminotran_1_2"/>
    <property type="match status" value="1"/>
</dbReference>
<comment type="caution">
    <text evidence="10">The sequence shown here is derived from an EMBL/GenBank/DDBJ whole genome shotgun (WGS) entry which is preliminary data.</text>
</comment>
<dbReference type="PANTHER" id="PTHR43643:SF6">
    <property type="entry name" value="HISTIDINOL-PHOSPHATE AMINOTRANSFERASE"/>
    <property type="match status" value="1"/>
</dbReference>
<dbReference type="EMBL" id="DYXC01000163">
    <property type="protein sequence ID" value="HJF15880.1"/>
    <property type="molecule type" value="Genomic_DNA"/>
</dbReference>
<organism evidence="10 11">
    <name type="scientific">Enteractinococcus helveticum</name>
    <dbReference type="NCBI Taxonomy" id="1837282"/>
    <lineage>
        <taxon>Bacteria</taxon>
        <taxon>Bacillati</taxon>
        <taxon>Actinomycetota</taxon>
        <taxon>Actinomycetes</taxon>
        <taxon>Micrococcales</taxon>
        <taxon>Micrococcaceae</taxon>
    </lineage>
</organism>
<dbReference type="InterPro" id="IPR004839">
    <property type="entry name" value="Aminotransferase_I/II_large"/>
</dbReference>
<dbReference type="InterPro" id="IPR050106">
    <property type="entry name" value="HistidinolP_aminotransfase"/>
</dbReference>
<dbReference type="SUPFAM" id="SSF53383">
    <property type="entry name" value="PLP-dependent transferases"/>
    <property type="match status" value="1"/>
</dbReference>
<evidence type="ECO:0000256" key="5">
    <source>
        <dbReference type="ARBA" id="ARBA00022679"/>
    </source>
</evidence>
<dbReference type="RefSeq" id="WP_303908813.1">
    <property type="nucleotide sequence ID" value="NZ_DYXC01000163.1"/>
</dbReference>
<evidence type="ECO:0000256" key="8">
    <source>
        <dbReference type="ARBA" id="ARBA00047481"/>
    </source>
</evidence>
<comment type="pathway">
    <text evidence="1">Amino-acid biosynthesis; L-histidine biosynthesis; L-histidine from 5-phospho-alpha-D-ribose 1-diphosphate: step 7/9.</text>
</comment>
<evidence type="ECO:0000259" key="9">
    <source>
        <dbReference type="Pfam" id="PF00155"/>
    </source>
</evidence>
<dbReference type="PANTHER" id="PTHR43643">
    <property type="entry name" value="HISTIDINOL-PHOSPHATE AMINOTRANSFERASE 2"/>
    <property type="match status" value="1"/>
</dbReference>
<dbReference type="Proteomes" id="UP000703315">
    <property type="component" value="Unassembled WGS sequence"/>
</dbReference>
<keyword evidence="3 10" id="KW-0032">Aminotransferase</keyword>
<dbReference type="GO" id="GO:0000105">
    <property type="term" value="P:L-histidine biosynthetic process"/>
    <property type="evidence" value="ECO:0007669"/>
    <property type="project" value="UniProtKB-KW"/>
</dbReference>
<dbReference type="InterPro" id="IPR015424">
    <property type="entry name" value="PyrdxlP-dep_Trfase"/>
</dbReference>
<keyword evidence="4" id="KW-0028">Amino-acid biosynthesis</keyword>
<reference evidence="10" key="2">
    <citation type="submission" date="2021-09" db="EMBL/GenBank/DDBJ databases">
        <authorList>
            <person name="Gilroy R."/>
        </authorList>
    </citation>
    <scope>NUCLEOTIDE SEQUENCE</scope>
    <source>
        <strain evidence="10">ChiHjej13B12-14962</strain>
    </source>
</reference>
<reference evidence="10" key="1">
    <citation type="journal article" date="2021" name="PeerJ">
        <title>Extensive microbial diversity within the chicken gut microbiome revealed by metagenomics and culture.</title>
        <authorList>
            <person name="Gilroy R."/>
            <person name="Ravi A."/>
            <person name="Getino M."/>
            <person name="Pursley I."/>
            <person name="Horton D.L."/>
            <person name="Alikhan N.F."/>
            <person name="Baker D."/>
            <person name="Gharbi K."/>
            <person name="Hall N."/>
            <person name="Watson M."/>
            <person name="Adriaenssens E.M."/>
            <person name="Foster-Nyarko E."/>
            <person name="Jarju S."/>
            <person name="Secka A."/>
            <person name="Antonio M."/>
            <person name="Oren A."/>
            <person name="Chaudhuri R.R."/>
            <person name="La Ragione R."/>
            <person name="Hildebrand F."/>
            <person name="Pallen M.J."/>
        </authorList>
    </citation>
    <scope>NUCLEOTIDE SEQUENCE</scope>
    <source>
        <strain evidence="10">ChiHjej13B12-14962</strain>
    </source>
</reference>
<sequence>MGAYGEFCTKPDARNGLAAAKTYDNVVLVRTFSKTHGLAGLRVGYAVAQPHVLPALRKAILPFSVSQLSQNVALADIAMDFRTARPV</sequence>